<dbReference type="KEGG" id="dpx:DAPPUDRAFT_249097"/>
<organism evidence="1 2">
    <name type="scientific">Daphnia pulex</name>
    <name type="common">Water flea</name>
    <dbReference type="NCBI Taxonomy" id="6669"/>
    <lineage>
        <taxon>Eukaryota</taxon>
        <taxon>Metazoa</taxon>
        <taxon>Ecdysozoa</taxon>
        <taxon>Arthropoda</taxon>
        <taxon>Crustacea</taxon>
        <taxon>Branchiopoda</taxon>
        <taxon>Diplostraca</taxon>
        <taxon>Cladocera</taxon>
        <taxon>Anomopoda</taxon>
        <taxon>Daphniidae</taxon>
        <taxon>Daphnia</taxon>
    </lineage>
</organism>
<evidence type="ECO:0000313" key="2">
    <source>
        <dbReference type="Proteomes" id="UP000000305"/>
    </source>
</evidence>
<keyword evidence="2" id="KW-1185">Reference proteome</keyword>
<sequence>MANLGCPLIRNLRPEPAIITTQYANTQATQHPIALENYRCQSSYGSLFFPLSLNVLVYTHRMDGATDEDAWLYFPEFTKNLICRTTAD</sequence>
<evidence type="ECO:0000313" key="1">
    <source>
        <dbReference type="EMBL" id="EFX76388.1"/>
    </source>
</evidence>
<accession>E9GVU8</accession>
<name>E9GVU8_DAPPU</name>
<protein>
    <submittedName>
        <fullName evidence="1">Uncharacterized protein</fullName>
    </submittedName>
</protein>
<dbReference type="Proteomes" id="UP000000305">
    <property type="component" value="Unassembled WGS sequence"/>
</dbReference>
<dbReference type="InParanoid" id="E9GVU8"/>
<dbReference type="AlphaFoldDB" id="E9GVU8"/>
<gene>
    <name evidence="1" type="ORF">DAPPUDRAFT_249097</name>
</gene>
<proteinExistence type="predicted"/>
<reference evidence="1 2" key="1">
    <citation type="journal article" date="2011" name="Science">
        <title>The ecoresponsive genome of Daphnia pulex.</title>
        <authorList>
            <person name="Colbourne J.K."/>
            <person name="Pfrender M.E."/>
            <person name="Gilbert D."/>
            <person name="Thomas W.K."/>
            <person name="Tucker A."/>
            <person name="Oakley T.H."/>
            <person name="Tokishita S."/>
            <person name="Aerts A."/>
            <person name="Arnold G.J."/>
            <person name="Basu M.K."/>
            <person name="Bauer D.J."/>
            <person name="Caceres C.E."/>
            <person name="Carmel L."/>
            <person name="Casola C."/>
            <person name="Choi J.H."/>
            <person name="Detter J.C."/>
            <person name="Dong Q."/>
            <person name="Dusheyko S."/>
            <person name="Eads B.D."/>
            <person name="Frohlich T."/>
            <person name="Geiler-Samerotte K.A."/>
            <person name="Gerlach D."/>
            <person name="Hatcher P."/>
            <person name="Jogdeo S."/>
            <person name="Krijgsveld J."/>
            <person name="Kriventseva E.V."/>
            <person name="Kultz D."/>
            <person name="Laforsch C."/>
            <person name="Lindquist E."/>
            <person name="Lopez J."/>
            <person name="Manak J.R."/>
            <person name="Muller J."/>
            <person name="Pangilinan J."/>
            <person name="Patwardhan R.P."/>
            <person name="Pitluck S."/>
            <person name="Pritham E.J."/>
            <person name="Rechtsteiner A."/>
            <person name="Rho M."/>
            <person name="Rogozin I.B."/>
            <person name="Sakarya O."/>
            <person name="Salamov A."/>
            <person name="Schaack S."/>
            <person name="Shapiro H."/>
            <person name="Shiga Y."/>
            <person name="Skalitzky C."/>
            <person name="Smith Z."/>
            <person name="Souvorov A."/>
            <person name="Sung W."/>
            <person name="Tang Z."/>
            <person name="Tsuchiya D."/>
            <person name="Tu H."/>
            <person name="Vos H."/>
            <person name="Wang M."/>
            <person name="Wolf Y.I."/>
            <person name="Yamagata H."/>
            <person name="Yamada T."/>
            <person name="Ye Y."/>
            <person name="Shaw J.R."/>
            <person name="Andrews J."/>
            <person name="Crease T.J."/>
            <person name="Tang H."/>
            <person name="Lucas S.M."/>
            <person name="Robertson H.M."/>
            <person name="Bork P."/>
            <person name="Koonin E.V."/>
            <person name="Zdobnov E.M."/>
            <person name="Grigoriev I.V."/>
            <person name="Lynch M."/>
            <person name="Boore J.L."/>
        </authorList>
    </citation>
    <scope>NUCLEOTIDE SEQUENCE [LARGE SCALE GENOMIC DNA]</scope>
</reference>
<dbReference type="EMBL" id="GL732569">
    <property type="protein sequence ID" value="EFX76388.1"/>
    <property type="molecule type" value="Genomic_DNA"/>
</dbReference>
<dbReference type="HOGENOM" id="CLU_2471348_0_0_1"/>